<dbReference type="Gene3D" id="2.60.40.1080">
    <property type="match status" value="1"/>
</dbReference>
<dbReference type="InterPro" id="IPR008964">
    <property type="entry name" value="Invasin/intimin_cell_adhesion"/>
</dbReference>
<evidence type="ECO:0000256" key="1">
    <source>
        <dbReference type="SAM" id="MobiDB-lite"/>
    </source>
</evidence>
<dbReference type="InterPro" id="IPR043759">
    <property type="entry name" value="DUF5704"/>
</dbReference>
<proteinExistence type="predicted"/>
<dbReference type="Pfam" id="PF18964">
    <property type="entry name" value="DUF5704"/>
    <property type="match status" value="1"/>
</dbReference>
<protein>
    <recommendedName>
        <fullName evidence="2">DUF5704 domain-containing protein</fullName>
    </recommendedName>
</protein>
<dbReference type="Proteomes" id="UP000192940">
    <property type="component" value="Chromosome I"/>
</dbReference>
<evidence type="ECO:0000313" key="4">
    <source>
        <dbReference type="Proteomes" id="UP000192940"/>
    </source>
</evidence>
<sequence length="1140" mass="127409">MKKIRTVTLLTLVCITMIFFGRDLIFAAPVGVVSSEPEDTADLKPPTFIPDAKKGPTAHQKKITKVEGVRDSEPGVYWYQIDDGRFRAESYRAPGRFIYTNNIGTDFNPWPGVAEVVDKIEMKSSPLYKPHEWTDYTKGENKYHPSKISNEIITQVRTIDGRQDEQSEITALQITDLKTAVMITSKTGKKSMNENLYKQFLREDTGNKAWSDAIGGYLPWTKYKFGYYTPINIYWRGDIVEQKKITLTGKTSLKVGEETNLKAAVATMAAGQTDYGSPVDVSTGIHEWSSNNKGVVELVGNSGKIKGVKKGSAKITAVWKKDGYELTATITVTVNDGPPCKPGEPGCEETPPPPPMCTVPKPGTVIPGKYMDPVATAVIKADQRGSEQFDVLQGIPTSESLYGNILARNYLYQNKFVNMTGTCTFTVNVEKTWTLTWDPGKEITVDGKTETVSDPQSVQEPVNQTHKIERPYSFWAIDNLEVYKIDQGTLENYALPGDKITIFPEGYHEPEFTVEQTGNFYPPRDPGTVTAPGDSKDGGKSKPSPPSEDLKSFAEDAVGKVEVTNDSLDFNSQTIMNGERVEEKGPKPGSIPAPTQIGQDVLYSPNNMISKDKINKANTTSKGEIFYGLMPGNINGGSDQKFSIHGINTVTVHTPVVNYSSVTDDQAHNQKTNPNYSRAAFILDRPFKVRIPTNGQHVNYPGYGNRDYAKYFRTKQVKFPFDTYNGSRTIFYPKETWIDIPVNQLDTEFFLPVWVDEGDYQVDFRNIAENAPAVFSTQPSANQDLSHHVATDIEPVEVIGRVYDFRITDIVDYNWETVFRTQKGSATPRGTFYWTGQRDIDGDPRGNQLPYTLPIAPGKHPQQGYKNISVKTGYHFKFDLKTKGNMFSTRDGISITPSFDFVKKDGSGRQPVDLYYHSGSRNFIRVGSPQDTEKRYVILNERLRNVPQSEMQDTASYLYNHGGASGGMSAQAYAKLYMNKISKSKTWVGRYDWMLLSSGVRTLIGPKTGLPPSVNSERANAAVHRWYGEYSIPSDVYVVKKGTDLAAYGRGKGLDEKSDVFLKKGFIVVNFNIETIQDGNTAWPHLQYIHAPLMNQWKLEGFNNTYTDPYGNRFALTDGDTVFYHADQSSKKDFSSQVPH</sequence>
<accession>A0A1X7GNW2</accession>
<organism evidence="3 4">
    <name type="scientific">Paenibacillus uliginis N3/975</name>
    <dbReference type="NCBI Taxonomy" id="1313296"/>
    <lineage>
        <taxon>Bacteria</taxon>
        <taxon>Bacillati</taxon>
        <taxon>Bacillota</taxon>
        <taxon>Bacilli</taxon>
        <taxon>Bacillales</taxon>
        <taxon>Paenibacillaceae</taxon>
        <taxon>Paenibacillus</taxon>
    </lineage>
</organism>
<reference evidence="3 4" key="1">
    <citation type="submission" date="2017-04" db="EMBL/GenBank/DDBJ databases">
        <authorList>
            <person name="Afonso C.L."/>
            <person name="Miller P.J."/>
            <person name="Scott M.A."/>
            <person name="Spackman E."/>
            <person name="Goraichik I."/>
            <person name="Dimitrov K.M."/>
            <person name="Suarez D.L."/>
            <person name="Swayne D.E."/>
        </authorList>
    </citation>
    <scope>NUCLEOTIDE SEQUENCE [LARGE SCALE GENOMIC DNA]</scope>
    <source>
        <strain evidence="3 4">N3/975</strain>
    </source>
</reference>
<feature type="region of interest" description="Disordered" evidence="1">
    <location>
        <begin position="515"/>
        <end position="550"/>
    </location>
</feature>
<gene>
    <name evidence="3" type="ORF">SAMN05661091_0836</name>
</gene>
<evidence type="ECO:0000313" key="3">
    <source>
        <dbReference type="EMBL" id="SMF72289.1"/>
    </source>
</evidence>
<feature type="region of interest" description="Disordered" evidence="1">
    <location>
        <begin position="577"/>
        <end position="598"/>
    </location>
</feature>
<keyword evidence="4" id="KW-1185">Reference proteome</keyword>
<feature type="domain" description="DUF5704" evidence="2">
    <location>
        <begin position="389"/>
        <end position="566"/>
    </location>
</feature>
<name>A0A1X7GNW2_9BACL</name>
<dbReference type="EMBL" id="LT840184">
    <property type="protein sequence ID" value="SMF72289.1"/>
    <property type="molecule type" value="Genomic_DNA"/>
</dbReference>
<dbReference type="STRING" id="1313296.SAMN05661091_0836"/>
<dbReference type="AlphaFoldDB" id="A0A1X7GNW2"/>
<evidence type="ECO:0000259" key="2">
    <source>
        <dbReference type="Pfam" id="PF18964"/>
    </source>
</evidence>
<dbReference type="SUPFAM" id="SSF49373">
    <property type="entry name" value="Invasin/intimin cell-adhesion fragments"/>
    <property type="match status" value="1"/>
</dbReference>